<gene>
    <name evidence="7" type="ordered locus">Halhy_2939</name>
</gene>
<dbReference type="NCBIfam" id="TIGR02937">
    <property type="entry name" value="sigma70-ECF"/>
    <property type="match status" value="1"/>
</dbReference>
<evidence type="ECO:0000313" key="8">
    <source>
        <dbReference type="Proteomes" id="UP000008461"/>
    </source>
</evidence>
<dbReference type="Gene3D" id="1.10.10.10">
    <property type="entry name" value="Winged helix-like DNA-binding domain superfamily/Winged helix DNA-binding domain"/>
    <property type="match status" value="1"/>
</dbReference>
<keyword evidence="4" id="KW-0804">Transcription</keyword>
<evidence type="ECO:0000259" key="5">
    <source>
        <dbReference type="Pfam" id="PF04542"/>
    </source>
</evidence>
<dbReference type="InterPro" id="IPR036388">
    <property type="entry name" value="WH-like_DNA-bd_sf"/>
</dbReference>
<dbReference type="GO" id="GO:0016987">
    <property type="term" value="F:sigma factor activity"/>
    <property type="evidence" value="ECO:0007669"/>
    <property type="project" value="UniProtKB-KW"/>
</dbReference>
<accession>F4L5D9</accession>
<dbReference type="Pfam" id="PF08281">
    <property type="entry name" value="Sigma70_r4_2"/>
    <property type="match status" value="1"/>
</dbReference>
<evidence type="ECO:0000313" key="7">
    <source>
        <dbReference type="EMBL" id="AEE50803.1"/>
    </source>
</evidence>
<feature type="domain" description="RNA polymerase sigma-70 region 2" evidence="5">
    <location>
        <begin position="29"/>
        <end position="94"/>
    </location>
</feature>
<dbReference type="SUPFAM" id="SSF88946">
    <property type="entry name" value="Sigma2 domain of RNA polymerase sigma factors"/>
    <property type="match status" value="1"/>
</dbReference>
<protein>
    <submittedName>
        <fullName evidence="7">RNA polymerase, sigma-24 subunit, ECF subfamily</fullName>
    </submittedName>
</protein>
<evidence type="ECO:0000256" key="4">
    <source>
        <dbReference type="ARBA" id="ARBA00023163"/>
    </source>
</evidence>
<evidence type="ECO:0000256" key="2">
    <source>
        <dbReference type="ARBA" id="ARBA00023015"/>
    </source>
</evidence>
<keyword evidence="3" id="KW-0731">Sigma factor</keyword>
<dbReference type="eggNOG" id="COG1595">
    <property type="taxonomic scope" value="Bacteria"/>
</dbReference>
<dbReference type="PANTHER" id="PTHR43133:SF46">
    <property type="entry name" value="RNA POLYMERASE SIGMA-70 FACTOR ECF SUBFAMILY"/>
    <property type="match status" value="1"/>
</dbReference>
<dbReference type="AlphaFoldDB" id="F4L5D9"/>
<dbReference type="InterPro" id="IPR014284">
    <property type="entry name" value="RNA_pol_sigma-70_dom"/>
</dbReference>
<evidence type="ECO:0000259" key="6">
    <source>
        <dbReference type="Pfam" id="PF08281"/>
    </source>
</evidence>
<dbReference type="PANTHER" id="PTHR43133">
    <property type="entry name" value="RNA POLYMERASE ECF-TYPE SIGMA FACTO"/>
    <property type="match status" value="1"/>
</dbReference>
<dbReference type="InterPro" id="IPR039425">
    <property type="entry name" value="RNA_pol_sigma-70-like"/>
</dbReference>
<dbReference type="EMBL" id="CP002691">
    <property type="protein sequence ID" value="AEE50803.1"/>
    <property type="molecule type" value="Genomic_DNA"/>
</dbReference>
<keyword evidence="2" id="KW-0805">Transcription regulation</keyword>
<reference key="2">
    <citation type="submission" date="2011-04" db="EMBL/GenBank/DDBJ databases">
        <title>Complete sequence of chromosome of Haliscomenobacter hydrossis DSM 1100.</title>
        <authorList>
            <consortium name="US DOE Joint Genome Institute (JGI-PGF)"/>
            <person name="Lucas S."/>
            <person name="Han J."/>
            <person name="Lapidus A."/>
            <person name="Bruce D."/>
            <person name="Goodwin L."/>
            <person name="Pitluck S."/>
            <person name="Peters L."/>
            <person name="Kyrpides N."/>
            <person name="Mavromatis K."/>
            <person name="Ivanova N."/>
            <person name="Ovchinnikova G."/>
            <person name="Pagani I."/>
            <person name="Daligault H."/>
            <person name="Detter J.C."/>
            <person name="Han C."/>
            <person name="Land M."/>
            <person name="Hauser L."/>
            <person name="Markowitz V."/>
            <person name="Cheng J.-F."/>
            <person name="Hugenholtz P."/>
            <person name="Woyke T."/>
            <person name="Wu D."/>
            <person name="Verbarg S."/>
            <person name="Frueling A."/>
            <person name="Brambilla E."/>
            <person name="Klenk H.-P."/>
            <person name="Eisen J.A."/>
        </authorList>
    </citation>
    <scope>NUCLEOTIDE SEQUENCE</scope>
    <source>
        <strain>DSM 1100</strain>
    </source>
</reference>
<reference evidence="7 8" key="1">
    <citation type="journal article" date="2011" name="Stand. Genomic Sci.">
        <title>Complete genome sequence of Haliscomenobacter hydrossis type strain (O).</title>
        <authorList>
            <consortium name="US DOE Joint Genome Institute (JGI-PGF)"/>
            <person name="Daligault H."/>
            <person name="Lapidus A."/>
            <person name="Zeytun A."/>
            <person name="Nolan M."/>
            <person name="Lucas S."/>
            <person name="Del Rio T.G."/>
            <person name="Tice H."/>
            <person name="Cheng J.F."/>
            <person name="Tapia R."/>
            <person name="Han C."/>
            <person name="Goodwin L."/>
            <person name="Pitluck S."/>
            <person name="Liolios K."/>
            <person name="Pagani I."/>
            <person name="Ivanova N."/>
            <person name="Huntemann M."/>
            <person name="Mavromatis K."/>
            <person name="Mikhailova N."/>
            <person name="Pati A."/>
            <person name="Chen A."/>
            <person name="Palaniappan K."/>
            <person name="Land M."/>
            <person name="Hauser L."/>
            <person name="Brambilla E.M."/>
            <person name="Rohde M."/>
            <person name="Verbarg S."/>
            <person name="Goker M."/>
            <person name="Bristow J."/>
            <person name="Eisen J.A."/>
            <person name="Markowitz V."/>
            <person name="Hugenholtz P."/>
            <person name="Kyrpides N.C."/>
            <person name="Klenk H.P."/>
            <person name="Woyke T."/>
        </authorList>
    </citation>
    <scope>NUCLEOTIDE SEQUENCE [LARGE SCALE GENOMIC DNA]</scope>
    <source>
        <strain evidence="8">ATCC 27775 / DSM 1100 / LMG 10767 / O</strain>
    </source>
</reference>
<dbReference type="InterPro" id="IPR007627">
    <property type="entry name" value="RNA_pol_sigma70_r2"/>
</dbReference>
<name>F4L5D9_HALH1</name>
<dbReference type="SUPFAM" id="SSF88659">
    <property type="entry name" value="Sigma3 and sigma4 domains of RNA polymerase sigma factors"/>
    <property type="match status" value="1"/>
</dbReference>
<dbReference type="KEGG" id="hhy:Halhy_2939"/>
<feature type="domain" description="RNA polymerase sigma factor 70 region 4 type 2" evidence="6">
    <location>
        <begin position="122"/>
        <end position="174"/>
    </location>
</feature>
<dbReference type="GO" id="GO:0006352">
    <property type="term" value="P:DNA-templated transcription initiation"/>
    <property type="evidence" value="ECO:0007669"/>
    <property type="project" value="InterPro"/>
</dbReference>
<evidence type="ECO:0000256" key="1">
    <source>
        <dbReference type="ARBA" id="ARBA00010641"/>
    </source>
</evidence>
<dbReference type="CDD" id="cd06171">
    <property type="entry name" value="Sigma70_r4"/>
    <property type="match status" value="1"/>
</dbReference>
<proteinExistence type="inferred from homology"/>
<evidence type="ECO:0000256" key="3">
    <source>
        <dbReference type="ARBA" id="ARBA00023082"/>
    </source>
</evidence>
<dbReference type="HOGENOM" id="CLU_047691_3_2_10"/>
<organism evidence="7 8">
    <name type="scientific">Haliscomenobacter hydrossis (strain ATCC 27775 / DSM 1100 / LMG 10767 / O)</name>
    <dbReference type="NCBI Taxonomy" id="760192"/>
    <lineage>
        <taxon>Bacteria</taxon>
        <taxon>Pseudomonadati</taxon>
        <taxon>Bacteroidota</taxon>
        <taxon>Saprospiria</taxon>
        <taxon>Saprospirales</taxon>
        <taxon>Haliscomenobacteraceae</taxon>
        <taxon>Haliscomenobacter</taxon>
    </lineage>
</organism>
<dbReference type="Gene3D" id="1.10.1740.10">
    <property type="match status" value="1"/>
</dbReference>
<comment type="similarity">
    <text evidence="1">Belongs to the sigma-70 factor family. ECF subfamily.</text>
</comment>
<dbReference type="InterPro" id="IPR013324">
    <property type="entry name" value="RNA_pol_sigma_r3/r4-like"/>
</dbReference>
<dbReference type="GO" id="GO:0003677">
    <property type="term" value="F:DNA binding"/>
    <property type="evidence" value="ECO:0007669"/>
    <property type="project" value="InterPro"/>
</dbReference>
<sequence>MEIAWPAHYGEDDLIQACVRRERWAQQALYEEYYGKMMGVCLRYSNGEEDALDILHEGFIKVFKNVNKFQPGTSITAWMRRIMVNTAIDFYRKSIRRRTEDIDQAIQLSTDDADAVSMCSQKEILEAIQKLTPAYRTVFNLYILEGYSHKEIADLLNITESTSRSNLVKARLKLKEILMSRNYDENGAAAI</sequence>
<dbReference type="OrthoDB" id="941544at2"/>
<dbReference type="InterPro" id="IPR013325">
    <property type="entry name" value="RNA_pol_sigma_r2"/>
</dbReference>
<dbReference type="RefSeq" id="WP_013765346.1">
    <property type="nucleotide sequence ID" value="NC_015510.1"/>
</dbReference>
<dbReference type="Pfam" id="PF04542">
    <property type="entry name" value="Sigma70_r2"/>
    <property type="match status" value="1"/>
</dbReference>
<dbReference type="STRING" id="760192.Halhy_2939"/>
<keyword evidence="8" id="KW-1185">Reference proteome</keyword>
<dbReference type="Proteomes" id="UP000008461">
    <property type="component" value="Chromosome"/>
</dbReference>
<dbReference type="InterPro" id="IPR013249">
    <property type="entry name" value="RNA_pol_sigma70_r4_t2"/>
</dbReference>